<organism evidence="2 3">
    <name type="scientific">Popillia japonica</name>
    <name type="common">Japanese beetle</name>
    <dbReference type="NCBI Taxonomy" id="7064"/>
    <lineage>
        <taxon>Eukaryota</taxon>
        <taxon>Metazoa</taxon>
        <taxon>Ecdysozoa</taxon>
        <taxon>Arthropoda</taxon>
        <taxon>Hexapoda</taxon>
        <taxon>Insecta</taxon>
        <taxon>Pterygota</taxon>
        <taxon>Neoptera</taxon>
        <taxon>Endopterygota</taxon>
        <taxon>Coleoptera</taxon>
        <taxon>Polyphaga</taxon>
        <taxon>Scarabaeiformia</taxon>
        <taxon>Scarabaeidae</taxon>
        <taxon>Rutelinae</taxon>
        <taxon>Popillia</taxon>
    </lineage>
</organism>
<feature type="region of interest" description="Disordered" evidence="1">
    <location>
        <begin position="529"/>
        <end position="549"/>
    </location>
</feature>
<reference evidence="2 3" key="1">
    <citation type="journal article" date="2024" name="BMC Genomics">
        <title>De novo assembly and annotation of Popillia japonica's genome with initial clues to its potential as an invasive pest.</title>
        <authorList>
            <person name="Cucini C."/>
            <person name="Boschi S."/>
            <person name="Funari R."/>
            <person name="Cardaioli E."/>
            <person name="Iannotti N."/>
            <person name="Marturano G."/>
            <person name="Paoli F."/>
            <person name="Bruttini M."/>
            <person name="Carapelli A."/>
            <person name="Frati F."/>
            <person name="Nardi F."/>
        </authorList>
    </citation>
    <scope>NUCLEOTIDE SEQUENCE [LARGE SCALE GENOMIC DNA]</scope>
    <source>
        <strain evidence="2">DMR45628</strain>
    </source>
</reference>
<dbReference type="Proteomes" id="UP001458880">
    <property type="component" value="Unassembled WGS sequence"/>
</dbReference>
<sequence>MRNSAIPGTIIDAYVRSEMNVAQMRPRTEERRERREERRQRTVESRQRSKERRQQRKAEDRKEKTEDRRVNTEDRGQEGEYRTEKTEDRKEKTEDRGQKRENTRPRKDERRQRTEERRQKTEDRRKREDRKPRTEERRERVEERRQRTVESRQRSKERRQQRKAEDRKEKTEDRRVNTEDRGQEGEYRTEKTEDRKEKTEDRGQKREDTRPIKDERRQRTEERRQKTEDRRYKTNGRREKTEVPLTVINTLDVEEVAAEDDDFTTHTLERLSSAATCLVASVEYTHGQQIYRKDPCEFCLCLDGEMFCWWQDCPPTLEGPCRDRGPFSPCLNGVKATTKPKSAKTNLSIKPPPVKQSSTSSSTSSTTSTETSSAVNVQNTVVTSSVVDVTTKTVPKICVVMGREYKIGDRLPHDTGNCVECVCGNGGQITCSPHQCAPLGDDINDYRPPGPRPPLSDSSDIDTDDSRAETPLSRSSSDPNQHRGKSSDKTKNIGKFTLKDKAVGCDNDDANIACGHNNETDDEINSTIFSGKHDESTSKNEEVKLDKDQQDNNESISVFVNENSISLNTTCTSLYSTKDSSLNLNGTVIPSMKIPFL</sequence>
<dbReference type="AlphaFoldDB" id="A0AAW1LEH3"/>
<dbReference type="PANTHER" id="PTHR34755">
    <property type="entry name" value="SERINE/ARGININE REPETITIVE MATRIX PROTEIN 3-RELATED"/>
    <property type="match status" value="1"/>
</dbReference>
<dbReference type="PANTHER" id="PTHR34755:SF4">
    <property type="entry name" value="F-BOX DOMAIN-CONTAINING PROTEIN"/>
    <property type="match status" value="1"/>
</dbReference>
<feature type="region of interest" description="Disordered" evidence="1">
    <location>
        <begin position="341"/>
        <end position="375"/>
    </location>
</feature>
<dbReference type="SUPFAM" id="SSF57603">
    <property type="entry name" value="FnI-like domain"/>
    <property type="match status" value="2"/>
</dbReference>
<dbReference type="InterPro" id="IPR052109">
    <property type="entry name" value="SRRM_Domain-Containing"/>
</dbReference>
<comment type="caution">
    <text evidence="2">The sequence shown here is derived from an EMBL/GenBank/DDBJ whole genome shotgun (WGS) entry which is preliminary data.</text>
</comment>
<evidence type="ECO:0000256" key="1">
    <source>
        <dbReference type="SAM" id="MobiDB-lite"/>
    </source>
</evidence>
<dbReference type="EMBL" id="JASPKY010000123">
    <property type="protein sequence ID" value="KAK9732044.1"/>
    <property type="molecule type" value="Genomic_DNA"/>
</dbReference>
<evidence type="ECO:0000313" key="2">
    <source>
        <dbReference type="EMBL" id="KAK9732044.1"/>
    </source>
</evidence>
<feature type="compositionally biased region" description="Basic and acidic residues" evidence="1">
    <location>
        <begin position="162"/>
        <end position="237"/>
    </location>
</feature>
<accession>A0AAW1LEH3</accession>
<feature type="region of interest" description="Disordered" evidence="1">
    <location>
        <begin position="442"/>
        <end position="493"/>
    </location>
</feature>
<evidence type="ECO:0008006" key="4">
    <source>
        <dbReference type="Google" id="ProtNLM"/>
    </source>
</evidence>
<feature type="compositionally biased region" description="Basic and acidic residues" evidence="1">
    <location>
        <begin position="26"/>
        <end position="48"/>
    </location>
</feature>
<protein>
    <recommendedName>
        <fullName evidence="4">VWFC domain-containing protein</fullName>
    </recommendedName>
</protein>
<keyword evidence="3" id="KW-1185">Reference proteome</keyword>
<proteinExistence type="predicted"/>
<feature type="region of interest" description="Disordered" evidence="1">
    <location>
        <begin position="17"/>
        <end position="237"/>
    </location>
</feature>
<name>A0AAW1LEH3_POPJA</name>
<feature type="compositionally biased region" description="Basic and acidic residues" evidence="1">
    <location>
        <begin position="56"/>
        <end position="154"/>
    </location>
</feature>
<gene>
    <name evidence="2" type="ORF">QE152_g13125</name>
</gene>
<feature type="compositionally biased region" description="Low complexity" evidence="1">
    <location>
        <begin position="357"/>
        <end position="375"/>
    </location>
</feature>
<feature type="compositionally biased region" description="Basic and acidic residues" evidence="1">
    <location>
        <begin position="531"/>
        <end position="549"/>
    </location>
</feature>
<evidence type="ECO:0000313" key="3">
    <source>
        <dbReference type="Proteomes" id="UP001458880"/>
    </source>
</evidence>